<name>A0A919E645_9PROT</name>
<dbReference type="InterPro" id="IPR012338">
    <property type="entry name" value="Beta-lactam/transpept-like"/>
</dbReference>
<dbReference type="GO" id="GO:0008800">
    <property type="term" value="F:beta-lactamase activity"/>
    <property type="evidence" value="ECO:0007669"/>
    <property type="project" value="UniProtKB-UniRule"/>
</dbReference>
<dbReference type="InterPro" id="IPR000871">
    <property type="entry name" value="Beta-lactam_class-A"/>
</dbReference>
<dbReference type="PANTHER" id="PTHR35333">
    <property type="entry name" value="BETA-LACTAMASE"/>
    <property type="match status" value="1"/>
</dbReference>
<keyword evidence="10" id="KW-1185">Reference proteome</keyword>
<dbReference type="EC" id="3.5.2.6" evidence="3 6"/>
<comment type="caution">
    <text evidence="9">The sequence shown here is derived from an EMBL/GenBank/DDBJ whole genome shotgun (WGS) entry which is preliminary data.</text>
</comment>
<comment type="catalytic activity">
    <reaction evidence="1 6">
        <text>a beta-lactam + H2O = a substituted beta-amino acid</text>
        <dbReference type="Rhea" id="RHEA:20401"/>
        <dbReference type="ChEBI" id="CHEBI:15377"/>
        <dbReference type="ChEBI" id="CHEBI:35627"/>
        <dbReference type="ChEBI" id="CHEBI:140347"/>
        <dbReference type="EC" id="3.5.2.6"/>
    </reaction>
</comment>
<dbReference type="PANTHER" id="PTHR35333:SF3">
    <property type="entry name" value="BETA-LACTAMASE-TYPE TRANSPEPTIDASE FOLD CONTAINING PROTEIN"/>
    <property type="match status" value="1"/>
</dbReference>
<accession>A0A919E645</accession>
<evidence type="ECO:0000313" key="9">
    <source>
        <dbReference type="EMBL" id="GHF17802.1"/>
    </source>
</evidence>
<dbReference type="AlphaFoldDB" id="A0A919E645"/>
<dbReference type="GO" id="GO:0030655">
    <property type="term" value="P:beta-lactam antibiotic catabolic process"/>
    <property type="evidence" value="ECO:0007669"/>
    <property type="project" value="InterPro"/>
</dbReference>
<keyword evidence="5 6" id="KW-0046">Antibiotic resistance</keyword>
<protein>
    <recommendedName>
        <fullName evidence="3 6">Beta-lactamase</fullName>
        <ecNumber evidence="3 6">3.5.2.6</ecNumber>
    </recommendedName>
</protein>
<dbReference type="InterPro" id="IPR045155">
    <property type="entry name" value="Beta-lactam_cat"/>
</dbReference>
<dbReference type="NCBIfam" id="NF033103">
    <property type="entry name" value="bla_class_A"/>
    <property type="match status" value="1"/>
</dbReference>
<dbReference type="EMBL" id="BNCI01000001">
    <property type="protein sequence ID" value="GHF17802.1"/>
    <property type="molecule type" value="Genomic_DNA"/>
</dbReference>
<dbReference type="Pfam" id="PF13354">
    <property type="entry name" value="Beta-lactamase2"/>
    <property type="match status" value="1"/>
</dbReference>
<dbReference type="GO" id="GO:0046677">
    <property type="term" value="P:response to antibiotic"/>
    <property type="evidence" value="ECO:0007669"/>
    <property type="project" value="UniProtKB-UniRule"/>
</dbReference>
<evidence type="ECO:0000256" key="7">
    <source>
        <dbReference type="SAM" id="SignalP"/>
    </source>
</evidence>
<evidence type="ECO:0000256" key="1">
    <source>
        <dbReference type="ARBA" id="ARBA00001526"/>
    </source>
</evidence>
<feature type="chain" id="PRO_5037632474" description="Beta-lactamase" evidence="7">
    <location>
        <begin position="20"/>
        <end position="289"/>
    </location>
</feature>
<dbReference type="RefSeq" id="WP_191250487.1">
    <property type="nucleotide sequence ID" value="NZ_BNCI01000001.1"/>
</dbReference>
<dbReference type="SUPFAM" id="SSF56601">
    <property type="entry name" value="beta-lactamase/transpeptidase-like"/>
    <property type="match status" value="1"/>
</dbReference>
<dbReference type="InterPro" id="IPR023650">
    <property type="entry name" value="Beta-lactam_class-A_AS"/>
</dbReference>
<evidence type="ECO:0000256" key="3">
    <source>
        <dbReference type="ARBA" id="ARBA00012865"/>
    </source>
</evidence>
<evidence type="ECO:0000256" key="2">
    <source>
        <dbReference type="ARBA" id="ARBA00009009"/>
    </source>
</evidence>
<reference evidence="9" key="1">
    <citation type="journal article" date="2014" name="Int. J. Syst. Evol. Microbiol.">
        <title>Complete genome sequence of Corynebacterium casei LMG S-19264T (=DSM 44701T), isolated from a smear-ripened cheese.</title>
        <authorList>
            <consortium name="US DOE Joint Genome Institute (JGI-PGF)"/>
            <person name="Walter F."/>
            <person name="Albersmeier A."/>
            <person name="Kalinowski J."/>
            <person name="Ruckert C."/>
        </authorList>
    </citation>
    <scope>NUCLEOTIDE SEQUENCE</scope>
    <source>
        <strain evidence="9">KCTC 42590</strain>
    </source>
</reference>
<dbReference type="PRINTS" id="PR00118">
    <property type="entry name" value="BLACTAMASEA"/>
</dbReference>
<dbReference type="Proteomes" id="UP000630923">
    <property type="component" value="Unassembled WGS sequence"/>
</dbReference>
<proteinExistence type="inferred from homology"/>
<evidence type="ECO:0000259" key="8">
    <source>
        <dbReference type="Pfam" id="PF13354"/>
    </source>
</evidence>
<evidence type="ECO:0000256" key="6">
    <source>
        <dbReference type="RuleBase" id="RU361140"/>
    </source>
</evidence>
<dbReference type="Gene3D" id="3.40.710.10">
    <property type="entry name" value="DD-peptidase/beta-lactamase superfamily"/>
    <property type="match status" value="1"/>
</dbReference>
<comment type="similarity">
    <text evidence="2 6">Belongs to the class-A beta-lactamase family.</text>
</comment>
<feature type="domain" description="Beta-lactamase class A catalytic" evidence="8">
    <location>
        <begin position="42"/>
        <end position="259"/>
    </location>
</feature>
<keyword evidence="4 6" id="KW-0378">Hydrolase</keyword>
<dbReference type="PROSITE" id="PS00146">
    <property type="entry name" value="BETA_LACTAMASE_A"/>
    <property type="match status" value="1"/>
</dbReference>
<sequence>MVRNFVCSFVLILGLAAHAAGQDDPVITAVKHFETSYATRIGLAVYDTETNTSRHYNGDVRFPLNSTFKTLACAAVLQQIDQGEIGRDDLLTFTGADIVTYSPALEPLVSSGSISVSDTCHAAMTLSDNTAANLILEKLGGPEGLTRFLRTIGDTITRLDRYETSMNEGKPGDTRDTTTPLAMVSTLHKILTGTVLSDGSKQQLLDWMMDNQVAGPLLRSVMPTGWRIADRTGAGGYGSRSITALVYPPERKPIFIAIYLTENDLPISDRNHIIAEIGRVLFKDLPQLP</sequence>
<organism evidence="9 10">
    <name type="scientific">Kordiimonas sediminis</name>
    <dbReference type="NCBI Taxonomy" id="1735581"/>
    <lineage>
        <taxon>Bacteria</taxon>
        <taxon>Pseudomonadati</taxon>
        <taxon>Pseudomonadota</taxon>
        <taxon>Alphaproteobacteria</taxon>
        <taxon>Kordiimonadales</taxon>
        <taxon>Kordiimonadaceae</taxon>
        <taxon>Kordiimonas</taxon>
    </lineage>
</organism>
<evidence type="ECO:0000313" key="10">
    <source>
        <dbReference type="Proteomes" id="UP000630923"/>
    </source>
</evidence>
<evidence type="ECO:0000256" key="4">
    <source>
        <dbReference type="ARBA" id="ARBA00022801"/>
    </source>
</evidence>
<evidence type="ECO:0000256" key="5">
    <source>
        <dbReference type="ARBA" id="ARBA00023251"/>
    </source>
</evidence>
<keyword evidence="7" id="KW-0732">Signal</keyword>
<gene>
    <name evidence="9" type="ORF">GCM10017044_10300</name>
</gene>
<reference evidence="9" key="2">
    <citation type="submission" date="2020-09" db="EMBL/GenBank/DDBJ databases">
        <authorList>
            <person name="Sun Q."/>
            <person name="Kim S."/>
        </authorList>
    </citation>
    <scope>NUCLEOTIDE SEQUENCE</scope>
    <source>
        <strain evidence="9">KCTC 42590</strain>
    </source>
</reference>
<feature type="signal peptide" evidence="7">
    <location>
        <begin position="1"/>
        <end position="19"/>
    </location>
</feature>